<feature type="transmembrane region" description="Helical" evidence="2">
    <location>
        <begin position="59"/>
        <end position="79"/>
    </location>
</feature>
<dbReference type="CDD" id="cd12797">
    <property type="entry name" value="M23_peptidase"/>
    <property type="match status" value="1"/>
</dbReference>
<keyword evidence="2" id="KW-1133">Transmembrane helix</keyword>
<keyword evidence="1" id="KW-0732">Signal</keyword>
<feature type="domain" description="LysM" evidence="3">
    <location>
        <begin position="121"/>
        <end position="165"/>
    </location>
</feature>
<dbReference type="InterPro" id="IPR050570">
    <property type="entry name" value="Cell_wall_metabolism_enzyme"/>
</dbReference>
<dbReference type="CDD" id="cd00118">
    <property type="entry name" value="LysM"/>
    <property type="match status" value="2"/>
</dbReference>
<dbReference type="SUPFAM" id="SSF51261">
    <property type="entry name" value="Duplicated hybrid motif"/>
    <property type="match status" value="1"/>
</dbReference>
<dbReference type="PROSITE" id="PS51782">
    <property type="entry name" value="LYSM"/>
    <property type="match status" value="2"/>
</dbReference>
<protein>
    <recommendedName>
        <fullName evidence="3">LysM domain-containing protein</fullName>
    </recommendedName>
</protein>
<evidence type="ECO:0000313" key="4">
    <source>
        <dbReference type="EMBL" id="OGM23769.1"/>
    </source>
</evidence>
<evidence type="ECO:0000256" key="2">
    <source>
        <dbReference type="SAM" id="Phobius"/>
    </source>
</evidence>
<accession>A0A1F7YA61</accession>
<dbReference type="InterPro" id="IPR036779">
    <property type="entry name" value="LysM_dom_sf"/>
</dbReference>
<dbReference type="Proteomes" id="UP000178851">
    <property type="component" value="Unassembled WGS sequence"/>
</dbReference>
<dbReference type="Gene3D" id="2.70.70.10">
    <property type="entry name" value="Glucose Permease (Domain IIA)"/>
    <property type="match status" value="1"/>
</dbReference>
<keyword evidence="2" id="KW-0472">Membrane</keyword>
<dbReference type="InterPro" id="IPR016047">
    <property type="entry name" value="M23ase_b-sheet_dom"/>
</dbReference>
<comment type="caution">
    <text evidence="4">The sequence shown here is derived from an EMBL/GenBank/DDBJ whole genome shotgun (WGS) entry which is preliminary data.</text>
</comment>
<evidence type="ECO:0000256" key="1">
    <source>
        <dbReference type="ARBA" id="ARBA00022729"/>
    </source>
</evidence>
<dbReference type="InterPro" id="IPR011055">
    <property type="entry name" value="Dup_hybrid_motif"/>
</dbReference>
<keyword evidence="2" id="KW-0812">Transmembrane</keyword>
<evidence type="ECO:0000313" key="5">
    <source>
        <dbReference type="Proteomes" id="UP000178851"/>
    </source>
</evidence>
<dbReference type="Pfam" id="PF01476">
    <property type="entry name" value="LysM"/>
    <property type="match status" value="2"/>
</dbReference>
<name>A0A1F7YA61_9BACT</name>
<dbReference type="GO" id="GO:0004222">
    <property type="term" value="F:metalloendopeptidase activity"/>
    <property type="evidence" value="ECO:0007669"/>
    <property type="project" value="TreeGrafter"/>
</dbReference>
<dbReference type="InterPro" id="IPR018392">
    <property type="entry name" value="LysM"/>
</dbReference>
<organism evidence="4 5">
    <name type="scientific">Candidatus Woesebacteria bacterium RIFCSPHIGHO2_01_FULL_39_28</name>
    <dbReference type="NCBI Taxonomy" id="1802496"/>
    <lineage>
        <taxon>Bacteria</taxon>
        <taxon>Candidatus Woeseibacteriota</taxon>
    </lineage>
</organism>
<dbReference type="Gene3D" id="3.10.350.10">
    <property type="entry name" value="LysM domain"/>
    <property type="match status" value="2"/>
</dbReference>
<feature type="domain" description="LysM" evidence="3">
    <location>
        <begin position="171"/>
        <end position="219"/>
    </location>
</feature>
<dbReference type="AlphaFoldDB" id="A0A1F7YA61"/>
<dbReference type="SMART" id="SM00257">
    <property type="entry name" value="LysM"/>
    <property type="match status" value="2"/>
</dbReference>
<gene>
    <name evidence="4" type="ORF">A2627_05305</name>
</gene>
<dbReference type="PANTHER" id="PTHR21666">
    <property type="entry name" value="PEPTIDASE-RELATED"/>
    <property type="match status" value="1"/>
</dbReference>
<dbReference type="PANTHER" id="PTHR21666:SF289">
    <property type="entry name" value="L-ALA--D-GLU ENDOPEPTIDASE"/>
    <property type="match status" value="1"/>
</dbReference>
<reference evidence="4 5" key="1">
    <citation type="journal article" date="2016" name="Nat. Commun.">
        <title>Thousands of microbial genomes shed light on interconnected biogeochemical processes in an aquifer system.</title>
        <authorList>
            <person name="Anantharaman K."/>
            <person name="Brown C.T."/>
            <person name="Hug L.A."/>
            <person name="Sharon I."/>
            <person name="Castelle C.J."/>
            <person name="Probst A.J."/>
            <person name="Thomas B.C."/>
            <person name="Singh A."/>
            <person name="Wilkins M.J."/>
            <person name="Karaoz U."/>
            <person name="Brodie E.L."/>
            <person name="Williams K.H."/>
            <person name="Hubbard S.S."/>
            <person name="Banfield J.F."/>
        </authorList>
    </citation>
    <scope>NUCLEOTIDE SEQUENCE [LARGE SCALE GENOMIC DNA]</scope>
</reference>
<dbReference type="Pfam" id="PF01551">
    <property type="entry name" value="Peptidase_M23"/>
    <property type="match status" value="1"/>
</dbReference>
<dbReference type="EMBL" id="MGGI01000037">
    <property type="protein sequence ID" value="OGM23769.1"/>
    <property type="molecule type" value="Genomic_DNA"/>
</dbReference>
<proteinExistence type="predicted"/>
<sequence>MDDTFERIINTLTEVKLFFRELGLYLFKTFNFRFLQFEERKGIFVSFLYRKRGKMAKRFVHSGMAGLAALGVIIAPSVAQEFPGRSIDPWSVPSPSAILSSYTQDPNTSTIVSDKVRDKIMEYKVNEGDTLSKIAEKFDISVDTIIWQNDLPGRNAIKVGQALEILPVTGISHVVKKGDTVYSIAKKYDSSPQAVVDFPYNVFTNDETFELAIGQTVIVPDGVKPAQLPSQAVARIKQTTPNAGTVVASGNFVWPTNGVITQGFFWYHKGIDIANVSLPAVLAADSGRVVVAGWPDNAGYGNRVVIDHGNGFKTLYGHLSKVYVVSGQTVNRGSAIGQMGSTGRSTGTHLHFEVIQNGVYLNPRNVLR</sequence>
<evidence type="ECO:0000259" key="3">
    <source>
        <dbReference type="PROSITE" id="PS51782"/>
    </source>
</evidence>